<feature type="domain" description="DOC" evidence="7">
    <location>
        <begin position="150"/>
        <end position="338"/>
    </location>
</feature>
<keyword evidence="9" id="KW-1185">Reference proteome</keyword>
<evidence type="ECO:0000313" key="9">
    <source>
        <dbReference type="Proteomes" id="UP000272025"/>
    </source>
</evidence>
<evidence type="ECO:0000259" key="7">
    <source>
        <dbReference type="PROSITE" id="PS51284"/>
    </source>
</evidence>
<dbReference type="EMBL" id="ML119051">
    <property type="protein sequence ID" value="ROT42415.1"/>
    <property type="molecule type" value="Genomic_DNA"/>
</dbReference>
<feature type="compositionally biased region" description="Basic and acidic residues" evidence="6">
    <location>
        <begin position="30"/>
        <end position="51"/>
    </location>
</feature>
<evidence type="ECO:0000256" key="5">
    <source>
        <dbReference type="ARBA" id="ARBA00023306"/>
    </source>
</evidence>
<evidence type="ECO:0000256" key="1">
    <source>
        <dbReference type="ARBA" id="ARBA00006762"/>
    </source>
</evidence>
<evidence type="ECO:0000256" key="4">
    <source>
        <dbReference type="ARBA" id="ARBA00022786"/>
    </source>
</evidence>
<dbReference type="STRING" id="1314773.A0A3N2Q726"/>
<feature type="region of interest" description="Disordered" evidence="6">
    <location>
        <begin position="1"/>
        <end position="52"/>
    </location>
</feature>
<dbReference type="GO" id="GO:0070979">
    <property type="term" value="P:protein K11-linked ubiquitination"/>
    <property type="evidence" value="ECO:0007669"/>
    <property type="project" value="TreeGrafter"/>
</dbReference>
<reference evidence="8 9" key="1">
    <citation type="journal article" date="2018" name="Mol. Ecol.">
        <title>The obligate alkalophilic soda-lake fungus Sodiomyces alkalinus has shifted to a protein diet.</title>
        <authorList>
            <person name="Grum-Grzhimaylo A.A."/>
            <person name="Falkoski D.L."/>
            <person name="van den Heuvel J."/>
            <person name="Valero-Jimenez C.A."/>
            <person name="Min B."/>
            <person name="Choi I.G."/>
            <person name="Lipzen A."/>
            <person name="Daum C.G."/>
            <person name="Aanen D.K."/>
            <person name="Tsang A."/>
            <person name="Henrissat B."/>
            <person name="Bilanenko E.N."/>
            <person name="de Vries R.P."/>
            <person name="van Kan J.A.L."/>
            <person name="Grigoriev I.V."/>
            <person name="Debets A.J.M."/>
        </authorList>
    </citation>
    <scope>NUCLEOTIDE SEQUENCE [LARGE SCALE GENOMIC DNA]</scope>
    <source>
        <strain evidence="8 9">F11</strain>
    </source>
</reference>
<keyword evidence="3" id="KW-0498">Mitosis</keyword>
<dbReference type="GeneID" id="39578680"/>
<dbReference type="GO" id="GO:0051301">
    <property type="term" value="P:cell division"/>
    <property type="evidence" value="ECO:0007669"/>
    <property type="project" value="UniProtKB-KW"/>
</dbReference>
<keyword evidence="5" id="KW-0131">Cell cycle</keyword>
<accession>A0A3N2Q726</accession>
<dbReference type="PANTHER" id="PTHR12936">
    <property type="entry name" value="ANAPHASE-PROMOTING COMPLEX 10"/>
    <property type="match status" value="1"/>
</dbReference>
<dbReference type="InterPro" id="IPR004939">
    <property type="entry name" value="APC_su10/DOC_dom"/>
</dbReference>
<gene>
    <name evidence="8" type="ORF">SODALDRAFT_326581</name>
</gene>
<dbReference type="InterPro" id="IPR016901">
    <property type="entry name" value="APC10/Doc1"/>
</dbReference>
<feature type="region of interest" description="Disordered" evidence="6">
    <location>
        <begin position="86"/>
        <end position="113"/>
    </location>
</feature>
<comment type="similarity">
    <text evidence="1">Belongs to the APC10 family.</text>
</comment>
<proteinExistence type="inferred from homology"/>
<dbReference type="SUPFAM" id="SSF49785">
    <property type="entry name" value="Galactose-binding domain-like"/>
    <property type="match status" value="1"/>
</dbReference>
<evidence type="ECO:0000256" key="6">
    <source>
        <dbReference type="SAM" id="MobiDB-lite"/>
    </source>
</evidence>
<dbReference type="Proteomes" id="UP000272025">
    <property type="component" value="Unassembled WGS sequence"/>
</dbReference>
<dbReference type="SMART" id="SM01337">
    <property type="entry name" value="APC10"/>
    <property type="match status" value="1"/>
</dbReference>
<dbReference type="PANTHER" id="PTHR12936:SF0">
    <property type="entry name" value="ANAPHASE-PROMOTING COMPLEX SUBUNIT 10"/>
    <property type="match status" value="1"/>
</dbReference>
<dbReference type="Pfam" id="PF03256">
    <property type="entry name" value="ANAPC10"/>
    <property type="match status" value="1"/>
</dbReference>
<dbReference type="PROSITE" id="PS51284">
    <property type="entry name" value="DOC"/>
    <property type="match status" value="1"/>
</dbReference>
<evidence type="ECO:0000256" key="3">
    <source>
        <dbReference type="ARBA" id="ARBA00022776"/>
    </source>
</evidence>
<protein>
    <submittedName>
        <fullName evidence="8">APC10-domain-containing protein</fullName>
    </submittedName>
</protein>
<keyword evidence="2" id="KW-0132">Cell division</keyword>
<dbReference type="GO" id="GO:0005680">
    <property type="term" value="C:anaphase-promoting complex"/>
    <property type="evidence" value="ECO:0007669"/>
    <property type="project" value="InterPro"/>
</dbReference>
<dbReference type="GO" id="GO:0031145">
    <property type="term" value="P:anaphase-promoting complex-dependent catabolic process"/>
    <property type="evidence" value="ECO:0007669"/>
    <property type="project" value="InterPro"/>
</dbReference>
<dbReference type="InterPro" id="IPR008979">
    <property type="entry name" value="Galactose-bd-like_sf"/>
</dbReference>
<dbReference type="RefSeq" id="XP_028470221.1">
    <property type="nucleotide sequence ID" value="XM_028610202.1"/>
</dbReference>
<dbReference type="Gene3D" id="2.60.120.260">
    <property type="entry name" value="Galactose-binding domain-like"/>
    <property type="match status" value="1"/>
</dbReference>
<dbReference type="AlphaFoldDB" id="A0A3N2Q726"/>
<name>A0A3N2Q726_SODAK</name>
<organism evidence="8 9">
    <name type="scientific">Sodiomyces alkalinus (strain CBS 110278 / VKM F-3762 / F11)</name>
    <name type="common">Alkaliphilic filamentous fungus</name>
    <dbReference type="NCBI Taxonomy" id="1314773"/>
    <lineage>
        <taxon>Eukaryota</taxon>
        <taxon>Fungi</taxon>
        <taxon>Dikarya</taxon>
        <taxon>Ascomycota</taxon>
        <taxon>Pezizomycotina</taxon>
        <taxon>Sordariomycetes</taxon>
        <taxon>Hypocreomycetidae</taxon>
        <taxon>Glomerellales</taxon>
        <taxon>Plectosphaerellaceae</taxon>
        <taxon>Sodiomyces</taxon>
    </lineage>
</organism>
<dbReference type="OrthoDB" id="24948at2759"/>
<sequence length="394" mass="44231">MEGTLRGPRRARRLGQESSTRIPAPMHTPEGNHIHTPEGPHLDTSPNDHADLLPTMHRNVRHASLASPATHHQGSIRQFSPAHFPQVPHASFATPDLGNGTNISPAPPTPAVSYQTMEEDDYTSVDDMEEQLNHHSTEMIDEQVEDRLEEDEEEEQDVDLALPADLSALGLKEISNLGKFTVSSHKPGNGVEELRSDDTDAYWQSDGPQPHKLTVYFIKRVGIRDIRFFVDYQSDESYTPTRIVFKAGTSENNLLEFAMMELSAPSGWQQVPVVGAGGGPDGNTLVCYVFQMQILENHQNGKDTHLRGIKIYAADGDSRGARGMPGAETESSNPMAEIIELIDNPTRRRDEDEWVDEDSEMRLERIDRRLRAQQWEALEREVGEPDFMKEPELR</sequence>
<evidence type="ECO:0000256" key="2">
    <source>
        <dbReference type="ARBA" id="ARBA00022618"/>
    </source>
</evidence>
<dbReference type="CDD" id="cd08366">
    <property type="entry name" value="APC10"/>
    <property type="match status" value="1"/>
</dbReference>
<keyword evidence="4" id="KW-0833">Ubl conjugation pathway</keyword>
<evidence type="ECO:0000313" key="8">
    <source>
        <dbReference type="EMBL" id="ROT42415.1"/>
    </source>
</evidence>